<dbReference type="AlphaFoldDB" id="A0A816RUH7"/>
<evidence type="ECO:0000256" key="1">
    <source>
        <dbReference type="ARBA" id="ARBA00004370"/>
    </source>
</evidence>
<dbReference type="GO" id="GO:0016020">
    <property type="term" value="C:membrane"/>
    <property type="evidence" value="ECO:0007669"/>
    <property type="project" value="UniProtKB-SubCell"/>
</dbReference>
<evidence type="ECO:0000256" key="3">
    <source>
        <dbReference type="ARBA" id="ARBA00022692"/>
    </source>
</evidence>
<evidence type="ECO:0000313" key="7">
    <source>
        <dbReference type="EMBL" id="CAF2077160.1"/>
    </source>
</evidence>
<organism evidence="7 8">
    <name type="scientific">Rotaria magnacalcarata</name>
    <dbReference type="NCBI Taxonomy" id="392030"/>
    <lineage>
        <taxon>Eukaryota</taxon>
        <taxon>Metazoa</taxon>
        <taxon>Spiralia</taxon>
        <taxon>Gnathifera</taxon>
        <taxon>Rotifera</taxon>
        <taxon>Eurotatoria</taxon>
        <taxon>Bdelloidea</taxon>
        <taxon>Philodinida</taxon>
        <taxon>Philodinidae</taxon>
        <taxon>Rotaria</taxon>
    </lineage>
</organism>
<proteinExistence type="inferred from homology"/>
<dbReference type="EMBL" id="CAJNRE010008865">
    <property type="protein sequence ID" value="CAF2077160.1"/>
    <property type="molecule type" value="Genomic_DNA"/>
</dbReference>
<dbReference type="InterPro" id="IPR007593">
    <property type="entry name" value="CD225/Dispanin_fam"/>
</dbReference>
<accession>A0A816RUH7</accession>
<feature type="transmembrane region" description="Helical" evidence="6">
    <location>
        <begin position="81"/>
        <end position="105"/>
    </location>
</feature>
<dbReference type="Pfam" id="PF04505">
    <property type="entry name" value="CD225"/>
    <property type="match status" value="1"/>
</dbReference>
<name>A0A816RUH7_9BILA</name>
<gene>
    <name evidence="7" type="ORF">MBJ925_LOCUS17833</name>
</gene>
<reference evidence="7" key="1">
    <citation type="submission" date="2021-02" db="EMBL/GenBank/DDBJ databases">
        <authorList>
            <person name="Nowell W R."/>
        </authorList>
    </citation>
    <scope>NUCLEOTIDE SEQUENCE</scope>
</reference>
<keyword evidence="5 6" id="KW-0472">Membrane</keyword>
<evidence type="ECO:0000256" key="5">
    <source>
        <dbReference type="ARBA" id="ARBA00023136"/>
    </source>
</evidence>
<evidence type="ECO:0000256" key="4">
    <source>
        <dbReference type="ARBA" id="ARBA00022989"/>
    </source>
</evidence>
<keyword evidence="3 6" id="KW-0812">Transmembrane</keyword>
<feature type="transmembrane region" description="Helical" evidence="6">
    <location>
        <begin position="37"/>
        <end position="61"/>
    </location>
</feature>
<sequence length="140" mass="16136">MNTNVSYEKMNPNEIPSPVFIDEPIHVKPAPVRIRHFFVFSLISSICLCPATGLVALAYSLKSSAKADVNFHDKARMYSRYAFIWNIISVVVAIVVFLVTIVVCYQMNTGMQTYYSRMHQQQQQQQHDDIHKFIQSITTY</sequence>
<evidence type="ECO:0008006" key="9">
    <source>
        <dbReference type="Google" id="ProtNLM"/>
    </source>
</evidence>
<evidence type="ECO:0000313" key="8">
    <source>
        <dbReference type="Proteomes" id="UP000663824"/>
    </source>
</evidence>
<comment type="similarity">
    <text evidence="2">Belongs to the CD225/Dispanin family.</text>
</comment>
<comment type="subcellular location">
    <subcellularLocation>
        <location evidence="1">Membrane</location>
    </subcellularLocation>
</comment>
<evidence type="ECO:0000256" key="2">
    <source>
        <dbReference type="ARBA" id="ARBA00006843"/>
    </source>
</evidence>
<keyword evidence="4 6" id="KW-1133">Transmembrane helix</keyword>
<dbReference type="Proteomes" id="UP000663824">
    <property type="component" value="Unassembled WGS sequence"/>
</dbReference>
<comment type="caution">
    <text evidence="7">The sequence shown here is derived from an EMBL/GenBank/DDBJ whole genome shotgun (WGS) entry which is preliminary data.</text>
</comment>
<evidence type="ECO:0000256" key="6">
    <source>
        <dbReference type="SAM" id="Phobius"/>
    </source>
</evidence>
<protein>
    <recommendedName>
        <fullName evidence="9">Interferon-induced transmembrane protein</fullName>
    </recommendedName>
</protein>